<dbReference type="Proteomes" id="UP000242246">
    <property type="component" value="Unassembled WGS sequence"/>
</dbReference>
<evidence type="ECO:0000313" key="2">
    <source>
        <dbReference type="Proteomes" id="UP000242246"/>
    </source>
</evidence>
<evidence type="ECO:0000313" key="1">
    <source>
        <dbReference type="EMBL" id="PCS06622.1"/>
    </source>
</evidence>
<reference evidence="1 2" key="1">
    <citation type="submission" date="2014-12" db="EMBL/GenBank/DDBJ databases">
        <title>Draft genome sequences of 10 type strains of Lactococcus.</title>
        <authorList>
            <person name="Sun Z."/>
            <person name="Zhong Z."/>
            <person name="Liu W."/>
            <person name="Zhang W."/>
            <person name="Zhang H."/>
        </authorList>
    </citation>
    <scope>NUCLEOTIDE SEQUENCE [LARGE SCALE GENOMIC DNA]</scope>
    <source>
        <strain evidence="1 2">DSM 20686</strain>
    </source>
</reference>
<comment type="caution">
    <text evidence="1">The sequence shown here is derived from an EMBL/GenBank/DDBJ whole genome shotgun (WGS) entry which is preliminary data.</text>
</comment>
<dbReference type="EMBL" id="JXJX01000007">
    <property type="protein sequence ID" value="PCS06622.1"/>
    <property type="molecule type" value="Genomic_DNA"/>
</dbReference>
<keyword evidence="2" id="KW-1185">Reference proteome</keyword>
<accession>A0A2A5RZE7</accession>
<gene>
    <name evidence="1" type="ORF">RU87_GL001475</name>
</gene>
<name>A0A2A5RZE7_9LACT</name>
<proteinExistence type="predicted"/>
<protein>
    <submittedName>
        <fullName evidence="1">Uncharacterized protein</fullName>
    </submittedName>
</protein>
<sequence length="38" mass="4165">MVSNLSASTRALKVAVKGRFGQKLTRLIKKEVASLTDF</sequence>
<dbReference type="AlphaFoldDB" id="A0A2A5RZE7"/>
<organism evidence="1 2">
    <name type="scientific">Pseudolactococcus plantarum</name>
    <dbReference type="NCBI Taxonomy" id="1365"/>
    <lineage>
        <taxon>Bacteria</taxon>
        <taxon>Bacillati</taxon>
        <taxon>Bacillota</taxon>
        <taxon>Bacilli</taxon>
        <taxon>Lactobacillales</taxon>
        <taxon>Streptococcaceae</taxon>
        <taxon>Pseudolactococcus</taxon>
    </lineage>
</organism>